<sequence length="164" mass="18335">MKSLLPALLLFAVSMAPVHAKDAAPDPSQDEIRQLVEQFKTAIKAHDGEGMAKLFLPGGSWLQTLDDASWEKVKAKEPDARQVTTGDYQKFSQFVGKATKPIEETFDNVRIETDGTIGMVYFDYVFLASGKPTNHGNETWQLVRTPDGWKISAMLYSIVLDDRR</sequence>
<dbReference type="InterPro" id="IPR037401">
    <property type="entry name" value="SnoaL-like"/>
</dbReference>
<dbReference type="Proteomes" id="UP000199477">
    <property type="component" value="Unassembled WGS sequence"/>
</dbReference>
<dbReference type="SUPFAM" id="SSF54427">
    <property type="entry name" value="NTF2-like"/>
    <property type="match status" value="1"/>
</dbReference>
<evidence type="ECO:0000256" key="1">
    <source>
        <dbReference type="SAM" id="SignalP"/>
    </source>
</evidence>
<evidence type="ECO:0000313" key="3">
    <source>
        <dbReference type="EMBL" id="SFE63225.1"/>
    </source>
</evidence>
<proteinExistence type="predicted"/>
<accession>A0A1I2C4V2</accession>
<dbReference type="Pfam" id="PF13474">
    <property type="entry name" value="SnoaL_3"/>
    <property type="match status" value="1"/>
</dbReference>
<reference evidence="4" key="1">
    <citation type="submission" date="2016-10" db="EMBL/GenBank/DDBJ databases">
        <authorList>
            <person name="Varghese N."/>
            <person name="Submissions S."/>
        </authorList>
    </citation>
    <scope>NUCLEOTIDE SEQUENCE [LARGE SCALE GENOMIC DNA]</scope>
    <source>
        <strain evidence="4">UNC178MFTsu3.1</strain>
    </source>
</reference>
<keyword evidence="1" id="KW-0732">Signal</keyword>
<dbReference type="AlphaFoldDB" id="A0A1I2C4V2"/>
<dbReference type="InterPro" id="IPR032710">
    <property type="entry name" value="NTF2-like_dom_sf"/>
</dbReference>
<evidence type="ECO:0000259" key="2">
    <source>
        <dbReference type="Pfam" id="PF13474"/>
    </source>
</evidence>
<gene>
    <name evidence="3" type="ORF">SAMN02799615_01360</name>
</gene>
<dbReference type="EMBL" id="FONH01000003">
    <property type="protein sequence ID" value="SFE63225.1"/>
    <property type="molecule type" value="Genomic_DNA"/>
</dbReference>
<keyword evidence="4" id="KW-1185">Reference proteome</keyword>
<dbReference type="Gene3D" id="3.10.450.50">
    <property type="match status" value="1"/>
</dbReference>
<evidence type="ECO:0000313" key="4">
    <source>
        <dbReference type="Proteomes" id="UP000199477"/>
    </source>
</evidence>
<name>A0A1I2C4V2_9GAMM</name>
<feature type="domain" description="SnoaL-like" evidence="2">
    <location>
        <begin position="32"/>
        <end position="159"/>
    </location>
</feature>
<protein>
    <recommendedName>
        <fullName evidence="2">SnoaL-like domain-containing protein</fullName>
    </recommendedName>
</protein>
<feature type="chain" id="PRO_5011704375" description="SnoaL-like domain-containing protein" evidence="1">
    <location>
        <begin position="21"/>
        <end position="164"/>
    </location>
</feature>
<feature type="signal peptide" evidence="1">
    <location>
        <begin position="1"/>
        <end position="20"/>
    </location>
</feature>
<dbReference type="RefSeq" id="WP_143096475.1">
    <property type="nucleotide sequence ID" value="NZ_FONH01000003.1"/>
</dbReference>
<organism evidence="3 4">
    <name type="scientific">Dyella marensis</name>
    <dbReference type="NCBI Taxonomy" id="500610"/>
    <lineage>
        <taxon>Bacteria</taxon>
        <taxon>Pseudomonadati</taxon>
        <taxon>Pseudomonadota</taxon>
        <taxon>Gammaproteobacteria</taxon>
        <taxon>Lysobacterales</taxon>
        <taxon>Rhodanobacteraceae</taxon>
        <taxon>Dyella</taxon>
    </lineage>
</organism>
<dbReference type="STRING" id="500610.SAMN02799615_01360"/>